<organism evidence="2 3">
    <name type="scientific">Rhinocladiella mackenziei CBS 650.93</name>
    <dbReference type="NCBI Taxonomy" id="1442369"/>
    <lineage>
        <taxon>Eukaryota</taxon>
        <taxon>Fungi</taxon>
        <taxon>Dikarya</taxon>
        <taxon>Ascomycota</taxon>
        <taxon>Pezizomycotina</taxon>
        <taxon>Eurotiomycetes</taxon>
        <taxon>Chaetothyriomycetidae</taxon>
        <taxon>Chaetothyriales</taxon>
        <taxon>Herpotrichiellaceae</taxon>
        <taxon>Rhinocladiella</taxon>
    </lineage>
</organism>
<dbReference type="HOGENOM" id="CLU_048755_2_0_1"/>
<dbReference type="Pfam" id="PF08584">
    <property type="entry name" value="Ribonuc_P_40"/>
    <property type="match status" value="1"/>
</dbReference>
<dbReference type="GO" id="GO:0000171">
    <property type="term" value="F:ribonuclease MRP activity"/>
    <property type="evidence" value="ECO:0007669"/>
    <property type="project" value="TreeGrafter"/>
</dbReference>
<dbReference type="OrthoDB" id="63112at2759"/>
<dbReference type="GO" id="GO:0030681">
    <property type="term" value="C:multimeric ribonuclease P complex"/>
    <property type="evidence" value="ECO:0007669"/>
    <property type="project" value="TreeGrafter"/>
</dbReference>
<dbReference type="GO" id="GO:0001682">
    <property type="term" value="P:tRNA 5'-leader removal"/>
    <property type="evidence" value="ECO:0007669"/>
    <property type="project" value="InterPro"/>
</dbReference>
<dbReference type="GO" id="GO:0000447">
    <property type="term" value="P:endonucleolytic cleavage in ITS1 to separate SSU-rRNA from 5.8S rRNA and LSU-rRNA from tricistronic rRNA transcript (SSU-rRNA, 5.8S rRNA, LSU-rRNA)"/>
    <property type="evidence" value="ECO:0007669"/>
    <property type="project" value="TreeGrafter"/>
</dbReference>
<name>A0A0D2H2M2_9EURO</name>
<dbReference type="AlphaFoldDB" id="A0A0D2H2M2"/>
<protein>
    <submittedName>
        <fullName evidence="2">Rhinocladiella mackenziei CBS 650.93 unplaced genomic scaffold supercont1.4, whole genome shotgun sequence</fullName>
    </submittedName>
</protein>
<accession>A0A0D2H2M2</accession>
<feature type="compositionally biased region" description="Low complexity" evidence="1">
    <location>
        <begin position="419"/>
        <end position="434"/>
    </location>
</feature>
<evidence type="ECO:0000313" key="3">
    <source>
        <dbReference type="Proteomes" id="UP000053617"/>
    </source>
</evidence>
<sequence length="451" mass="49762">MPSLFSPPSSPSPKINIASGPLPSYLSASQAPTKNSPWRTIRNVGFVQSATTILPDELYQIIWANVDAAMTKTRYAKVIMRLDELLQGDFFTEYIKRGDILMLSEGDPGVDSVFYLKDGILRLELSKENYERAGLQGTPIRSGGRKHVKSRYLIELNLRLPSMVHGKKGFERLVWAAKNVLSQSLTWLFLDLNDDKGSSSERSGPIAAHHPTIHTLIPSIETLSTALTPSSLTSALCLSPTTTPCEETQESLHELFEYVDMLALSSPRVQVADKVDPFISRYAVPDISHGLDLDVSNRPGQNIKALKWTGMIPTQWVLGLMYAIIKQSRTNNLQTLPPQYHWLALTVSAHKTQAIDQIDGYTILLQPFSSRGLPGGLQEDSETMVDGKPNEDVDGDLEMEGSNSGTRAGPAILPRDQSRSQPTSSMPPSMSTAPRAGFHHYLCAEYVDSRI</sequence>
<dbReference type="EMBL" id="KN847478">
    <property type="protein sequence ID" value="KIX04683.1"/>
    <property type="molecule type" value="Genomic_DNA"/>
</dbReference>
<dbReference type="PANTHER" id="PTHR15396:SF1">
    <property type="entry name" value="RIBONUCLEASE P PROTEIN SUBUNIT P40"/>
    <property type="match status" value="1"/>
</dbReference>
<dbReference type="InterPro" id="IPR013893">
    <property type="entry name" value="RNase_P_Rpp40"/>
</dbReference>
<dbReference type="PANTHER" id="PTHR15396">
    <property type="entry name" value="RIBONUCLEASE P PROTEIN SUBUNIT P40"/>
    <property type="match status" value="1"/>
</dbReference>
<proteinExistence type="predicted"/>
<dbReference type="GO" id="GO:0000172">
    <property type="term" value="C:ribonuclease MRP complex"/>
    <property type="evidence" value="ECO:0007669"/>
    <property type="project" value="TreeGrafter"/>
</dbReference>
<dbReference type="Proteomes" id="UP000053617">
    <property type="component" value="Unassembled WGS sequence"/>
</dbReference>
<reference evidence="2 3" key="1">
    <citation type="submission" date="2015-01" db="EMBL/GenBank/DDBJ databases">
        <title>The Genome Sequence of Rhinocladiella mackenzie CBS 650.93.</title>
        <authorList>
            <consortium name="The Broad Institute Genomics Platform"/>
            <person name="Cuomo C."/>
            <person name="de Hoog S."/>
            <person name="Gorbushina A."/>
            <person name="Stielow B."/>
            <person name="Teixiera M."/>
            <person name="Abouelleil A."/>
            <person name="Chapman S.B."/>
            <person name="Priest M."/>
            <person name="Young S.K."/>
            <person name="Wortman J."/>
            <person name="Nusbaum C."/>
            <person name="Birren B."/>
        </authorList>
    </citation>
    <scope>NUCLEOTIDE SEQUENCE [LARGE SCALE GENOMIC DNA]</scope>
    <source>
        <strain evidence="2 3">CBS 650.93</strain>
    </source>
</reference>
<evidence type="ECO:0000313" key="2">
    <source>
        <dbReference type="EMBL" id="KIX04683.1"/>
    </source>
</evidence>
<dbReference type="GeneID" id="25293624"/>
<dbReference type="RefSeq" id="XP_013271819.1">
    <property type="nucleotide sequence ID" value="XM_013416365.1"/>
</dbReference>
<keyword evidence="3" id="KW-1185">Reference proteome</keyword>
<dbReference type="STRING" id="1442369.A0A0D2H2M2"/>
<evidence type="ECO:0000256" key="1">
    <source>
        <dbReference type="SAM" id="MobiDB-lite"/>
    </source>
</evidence>
<dbReference type="GO" id="GO:0004526">
    <property type="term" value="F:ribonuclease P activity"/>
    <property type="evidence" value="ECO:0007669"/>
    <property type="project" value="TreeGrafter"/>
</dbReference>
<gene>
    <name evidence="2" type="ORF">Z518_05553</name>
</gene>
<dbReference type="VEuPathDB" id="FungiDB:Z518_05553"/>
<feature type="region of interest" description="Disordered" evidence="1">
    <location>
        <begin position="375"/>
        <end position="434"/>
    </location>
</feature>